<organism evidence="4 5">
    <name type="scientific">Aureobasidium melanogenum (strain CBS 110374)</name>
    <name type="common">Aureobasidium pullulans var. melanogenum</name>
    <dbReference type="NCBI Taxonomy" id="1043003"/>
    <lineage>
        <taxon>Eukaryota</taxon>
        <taxon>Fungi</taxon>
        <taxon>Dikarya</taxon>
        <taxon>Ascomycota</taxon>
        <taxon>Pezizomycotina</taxon>
        <taxon>Dothideomycetes</taxon>
        <taxon>Dothideomycetidae</taxon>
        <taxon>Dothideales</taxon>
        <taxon>Saccotheciaceae</taxon>
        <taxon>Aureobasidium</taxon>
    </lineage>
</organism>
<keyword evidence="5" id="KW-1185">Reference proteome</keyword>
<dbReference type="PROSITE" id="PS50048">
    <property type="entry name" value="ZN2_CY6_FUNGAL_2"/>
    <property type="match status" value="1"/>
</dbReference>
<feature type="region of interest" description="Disordered" evidence="2">
    <location>
        <begin position="292"/>
        <end position="331"/>
    </location>
</feature>
<dbReference type="InterPro" id="IPR001138">
    <property type="entry name" value="Zn2Cys6_DnaBD"/>
</dbReference>
<feature type="compositionally biased region" description="Basic and acidic residues" evidence="2">
    <location>
        <begin position="308"/>
        <end position="324"/>
    </location>
</feature>
<protein>
    <recommendedName>
        <fullName evidence="3">Zn(2)-C6 fungal-type domain-containing protein</fullName>
    </recommendedName>
</protein>
<dbReference type="SMART" id="SM00066">
    <property type="entry name" value="GAL4"/>
    <property type="match status" value="1"/>
</dbReference>
<keyword evidence="1" id="KW-0539">Nucleus</keyword>
<sequence length="452" mass="49479">MQKIRSLPKRQSCDRCHKQKLRCLRPSNGESGACERCNRLKTQCIYSASLPKGRPRGARGTASVTRKPTECSEEGFTAGHSAVDAEMVTNVVQHPDSTNTDMWNDSMPVDWMDHIDNTFTDPVHWHFDLPSLDNENEMSSYNTVESSFISSEIIHNRPEAQIDQDAVRANSHQTTPPKKVEPESAIAILSRLSQYLYSLYSAVLELANFPDAIDQADTAALRKGPFADDSAFQRLTSWLVRASSNINASSVSAAEQESKTPAATDDGCALLENVFSASQKLIDTLHSLSEEASRLDPAPQNRPVPGELDQHTDTTGRVPGDDGHPAGGPSVSSNHWSDSIIRHMVMANHMLLLNTYLAAVMALQHAVNKQKSASESPNAQDFSLPLGEMRTAMVAQMCGYLMQRQVNAVQVYLAPPDSLSLSTTGSPDHTAMRGLEKDVQERLARLKGSLPG</sequence>
<reference evidence="4 5" key="1">
    <citation type="journal article" date="2014" name="BMC Genomics">
        <title>Genome sequencing of four Aureobasidium pullulans varieties: biotechnological potential, stress tolerance, and description of new species.</title>
        <authorList>
            <person name="Gostin Ar C."/>
            <person name="Ohm R.A."/>
            <person name="Kogej T."/>
            <person name="Sonjak S."/>
            <person name="Turk M."/>
            <person name="Zajc J."/>
            <person name="Zalar P."/>
            <person name="Grube M."/>
            <person name="Sun H."/>
            <person name="Han J."/>
            <person name="Sharma A."/>
            <person name="Chiniquy J."/>
            <person name="Ngan C.Y."/>
            <person name="Lipzen A."/>
            <person name="Barry K."/>
            <person name="Grigoriev I.V."/>
            <person name="Gunde-Cimerman N."/>
        </authorList>
    </citation>
    <scope>NUCLEOTIDE SEQUENCE [LARGE SCALE GENOMIC DNA]</scope>
    <source>
        <strain evidence="4 5">CBS 110374</strain>
    </source>
</reference>
<dbReference type="STRING" id="1043003.A0A074WIB4"/>
<dbReference type="Gene3D" id="4.10.240.10">
    <property type="entry name" value="Zn(2)-C6 fungal-type DNA-binding domain"/>
    <property type="match status" value="1"/>
</dbReference>
<dbReference type="InterPro" id="IPR036864">
    <property type="entry name" value="Zn2-C6_fun-type_DNA-bd_sf"/>
</dbReference>
<dbReference type="PROSITE" id="PS00463">
    <property type="entry name" value="ZN2_CY6_FUNGAL_1"/>
    <property type="match status" value="1"/>
</dbReference>
<dbReference type="SUPFAM" id="SSF57701">
    <property type="entry name" value="Zn2/Cys6 DNA-binding domain"/>
    <property type="match status" value="1"/>
</dbReference>
<evidence type="ECO:0000313" key="5">
    <source>
        <dbReference type="Proteomes" id="UP000030672"/>
    </source>
</evidence>
<evidence type="ECO:0000259" key="3">
    <source>
        <dbReference type="PROSITE" id="PS50048"/>
    </source>
</evidence>
<dbReference type="GO" id="GO:0000981">
    <property type="term" value="F:DNA-binding transcription factor activity, RNA polymerase II-specific"/>
    <property type="evidence" value="ECO:0007669"/>
    <property type="project" value="InterPro"/>
</dbReference>
<accession>A0A074WIB4</accession>
<dbReference type="Proteomes" id="UP000030672">
    <property type="component" value="Unassembled WGS sequence"/>
</dbReference>
<dbReference type="EMBL" id="KL584835">
    <property type="protein sequence ID" value="KEQ62146.1"/>
    <property type="molecule type" value="Genomic_DNA"/>
</dbReference>
<name>A0A074WIB4_AURM1</name>
<dbReference type="AlphaFoldDB" id="A0A074WIB4"/>
<proteinExistence type="predicted"/>
<evidence type="ECO:0000256" key="2">
    <source>
        <dbReference type="SAM" id="MobiDB-lite"/>
    </source>
</evidence>
<dbReference type="GeneID" id="63915331"/>
<evidence type="ECO:0000313" key="4">
    <source>
        <dbReference type="EMBL" id="KEQ62146.1"/>
    </source>
</evidence>
<dbReference type="CDD" id="cd00067">
    <property type="entry name" value="GAL4"/>
    <property type="match status" value="1"/>
</dbReference>
<dbReference type="RefSeq" id="XP_040879169.1">
    <property type="nucleotide sequence ID" value="XM_041021958.1"/>
</dbReference>
<dbReference type="GO" id="GO:0008270">
    <property type="term" value="F:zinc ion binding"/>
    <property type="evidence" value="ECO:0007669"/>
    <property type="project" value="InterPro"/>
</dbReference>
<dbReference type="Pfam" id="PF00172">
    <property type="entry name" value="Zn_clus"/>
    <property type="match status" value="1"/>
</dbReference>
<feature type="domain" description="Zn(2)-C6 fungal-type" evidence="3">
    <location>
        <begin position="12"/>
        <end position="46"/>
    </location>
</feature>
<dbReference type="HOGENOM" id="CLU_023130_1_0_1"/>
<gene>
    <name evidence="4" type="ORF">M437DRAFT_50153</name>
</gene>
<evidence type="ECO:0000256" key="1">
    <source>
        <dbReference type="ARBA" id="ARBA00023242"/>
    </source>
</evidence>